<comment type="caution">
    <text evidence="3">The sequence shown here is derived from an EMBL/GenBank/DDBJ whole genome shotgun (WGS) entry which is preliminary data.</text>
</comment>
<reference evidence="3 4" key="1">
    <citation type="submission" date="2020-02" db="EMBL/GenBank/DDBJ databases">
        <authorList>
            <person name="Ma Q."/>
            <person name="Huang Y."/>
            <person name="Song X."/>
            <person name="Pei D."/>
        </authorList>
    </citation>
    <scope>NUCLEOTIDE SEQUENCE [LARGE SCALE GENOMIC DNA]</scope>
    <source>
        <strain evidence="3">Sxm20200214</strain>
        <tissue evidence="3">Leaf</tissue>
    </source>
</reference>
<dbReference type="EMBL" id="JAAMPC010000011">
    <property type="protein sequence ID" value="KAG2284614.1"/>
    <property type="molecule type" value="Genomic_DNA"/>
</dbReference>
<keyword evidence="2" id="KW-0812">Transmembrane</keyword>
<feature type="compositionally biased region" description="Basic residues" evidence="1">
    <location>
        <begin position="62"/>
        <end position="72"/>
    </location>
</feature>
<feature type="transmembrane region" description="Helical" evidence="2">
    <location>
        <begin position="12"/>
        <end position="31"/>
    </location>
</feature>
<dbReference type="Proteomes" id="UP000886595">
    <property type="component" value="Unassembled WGS sequence"/>
</dbReference>
<evidence type="ECO:0000256" key="1">
    <source>
        <dbReference type="SAM" id="MobiDB-lite"/>
    </source>
</evidence>
<organism evidence="3 4">
    <name type="scientific">Brassica carinata</name>
    <name type="common">Ethiopian mustard</name>
    <name type="synonym">Abyssinian cabbage</name>
    <dbReference type="NCBI Taxonomy" id="52824"/>
    <lineage>
        <taxon>Eukaryota</taxon>
        <taxon>Viridiplantae</taxon>
        <taxon>Streptophyta</taxon>
        <taxon>Embryophyta</taxon>
        <taxon>Tracheophyta</taxon>
        <taxon>Spermatophyta</taxon>
        <taxon>Magnoliopsida</taxon>
        <taxon>eudicotyledons</taxon>
        <taxon>Gunneridae</taxon>
        <taxon>Pentapetalae</taxon>
        <taxon>rosids</taxon>
        <taxon>malvids</taxon>
        <taxon>Brassicales</taxon>
        <taxon>Brassicaceae</taxon>
        <taxon>Brassiceae</taxon>
        <taxon>Brassica</taxon>
    </lineage>
</organism>
<evidence type="ECO:0000256" key="2">
    <source>
        <dbReference type="SAM" id="Phobius"/>
    </source>
</evidence>
<name>A0A8X7R8P6_BRACI</name>
<accession>A0A8X7R8P6</accession>
<feature type="region of interest" description="Disordered" evidence="1">
    <location>
        <begin position="37"/>
        <end position="100"/>
    </location>
</feature>
<protein>
    <submittedName>
        <fullName evidence="3">Uncharacterized protein</fullName>
    </submittedName>
</protein>
<evidence type="ECO:0000313" key="3">
    <source>
        <dbReference type="EMBL" id="KAG2284614.1"/>
    </source>
</evidence>
<sequence>MTGYVFTGIHGYAVAGVFLIAGVCFGLYVAFFNKRRRGNDRDSDSSQPKLEVQNRGDERNHRQNRRRCRQKHTYRDNVADEDTVPVASLRSDNDSSSQCH</sequence>
<keyword evidence="2" id="KW-1133">Transmembrane helix</keyword>
<keyword evidence="4" id="KW-1185">Reference proteome</keyword>
<evidence type="ECO:0000313" key="4">
    <source>
        <dbReference type="Proteomes" id="UP000886595"/>
    </source>
</evidence>
<feature type="compositionally biased region" description="Basic and acidic residues" evidence="1">
    <location>
        <begin position="52"/>
        <end position="61"/>
    </location>
</feature>
<keyword evidence="2" id="KW-0472">Membrane</keyword>
<gene>
    <name evidence="3" type="ORF">Bca52824_055834</name>
</gene>
<dbReference type="AlphaFoldDB" id="A0A8X7R8P6"/>
<proteinExistence type="predicted"/>